<reference evidence="2 3" key="1">
    <citation type="submission" date="2018-11" db="EMBL/GenBank/DDBJ databases">
        <authorList>
            <consortium name="Pathogen Informatics"/>
        </authorList>
    </citation>
    <scope>NUCLEOTIDE SEQUENCE [LARGE SCALE GENOMIC DNA]</scope>
</reference>
<accession>A0A3P8AV71</accession>
<feature type="compositionally biased region" description="Basic and acidic residues" evidence="1">
    <location>
        <begin position="613"/>
        <end position="641"/>
    </location>
</feature>
<name>A0A183FXP2_HELPZ</name>
<dbReference type="WBParaSite" id="HPBE_0001334001-mRNA-1">
    <property type="protein sequence ID" value="HPBE_0001334001-mRNA-1"/>
    <property type="gene ID" value="HPBE_0001334001"/>
</dbReference>
<accession>A0A183FXP2</accession>
<protein>
    <submittedName>
        <fullName evidence="4">Integrase catalytic domain-containing protein</fullName>
    </submittedName>
</protein>
<evidence type="ECO:0000256" key="1">
    <source>
        <dbReference type="SAM" id="MobiDB-lite"/>
    </source>
</evidence>
<evidence type="ECO:0000313" key="3">
    <source>
        <dbReference type="Proteomes" id="UP000050761"/>
    </source>
</evidence>
<keyword evidence="3" id="KW-1185">Reference proteome</keyword>
<dbReference type="OrthoDB" id="5910114at2759"/>
<feature type="region of interest" description="Disordered" evidence="1">
    <location>
        <begin position="594"/>
        <end position="641"/>
    </location>
</feature>
<feature type="region of interest" description="Disordered" evidence="1">
    <location>
        <begin position="360"/>
        <end position="459"/>
    </location>
</feature>
<reference evidence="4" key="2">
    <citation type="submission" date="2019-09" db="UniProtKB">
        <authorList>
            <consortium name="WormBaseParasite"/>
        </authorList>
    </citation>
    <scope>IDENTIFICATION</scope>
</reference>
<feature type="compositionally biased region" description="Low complexity" evidence="1">
    <location>
        <begin position="99"/>
        <end position="118"/>
    </location>
</feature>
<feature type="region of interest" description="Disordered" evidence="1">
    <location>
        <begin position="1"/>
        <end position="78"/>
    </location>
</feature>
<evidence type="ECO:0000313" key="4">
    <source>
        <dbReference type="WBParaSite" id="HPBE_0001334001-mRNA-1"/>
    </source>
</evidence>
<dbReference type="AlphaFoldDB" id="A0A183FXP2"/>
<proteinExistence type="predicted"/>
<evidence type="ECO:0000313" key="2">
    <source>
        <dbReference type="EMBL" id="VDO95783.1"/>
    </source>
</evidence>
<gene>
    <name evidence="2" type="ORF">HPBE_LOCUS13341</name>
</gene>
<dbReference type="EMBL" id="UZAH01027874">
    <property type="protein sequence ID" value="VDO95783.1"/>
    <property type="molecule type" value="Genomic_DNA"/>
</dbReference>
<feature type="compositionally biased region" description="Polar residues" evidence="1">
    <location>
        <begin position="1"/>
        <end position="11"/>
    </location>
</feature>
<feature type="region of interest" description="Disordered" evidence="1">
    <location>
        <begin position="99"/>
        <end position="121"/>
    </location>
</feature>
<sequence>MEAETTVQSQQARHEADSQISPSLVSSAKKPRATPPTPVQKEGKAPAAPEPPVAPPRKEPAQVGATGQGTAREEPTLAANYPRYQELLALLQIRLNTGAPSDSSATAAQSSAAASSDARSTHQLTETGFRTVFDYINVNNLLRPSIAALKIPVKEVTPSRRADYEAVARIVELLRSMQELSTTTTQRFHNLGVLMTRPDPLQFRYTVLMGWIHELVHSVALLNEYTYQLNHITVPRLLDWAEDRDYFWATLQLFRVTERTISDAIQFASAVVAHAIRMIRVVEAHQLLLVLHAGVGIITNDDQQYAVDSSLPIPEPISTDRFRIEETIQWWRVNYSNALMVAVTDGYLRTHSMDQFLQEERRAREHQQQQAAPQPAVLATTPVQQTAARKEPPAEKPAPAPQRPSTSAANQQPSTSAASQQPSTSAAGQHRQAQGQPQQQRPQDEPWPLNTYRGRSPIRLDEEARRYLPRTPPPHPPPSQRRSCAFCFDVDHYSSDCLRHPRLSEREKLALQFRYCSNCLKQHRGTCLRRTPCTICKKEGHHRAFCVDNPRALPDISERPNAFYHRLAQRTFRPCPPDLQDVQKYDVPHNVAVAQRRRESRQRATPPNPPHAGRREASPHEEQEPPRQQEEDKDHDSEASW</sequence>
<organism evidence="3 4">
    <name type="scientific">Heligmosomoides polygyrus</name>
    <name type="common">Parasitic roundworm</name>
    <dbReference type="NCBI Taxonomy" id="6339"/>
    <lineage>
        <taxon>Eukaryota</taxon>
        <taxon>Metazoa</taxon>
        <taxon>Ecdysozoa</taxon>
        <taxon>Nematoda</taxon>
        <taxon>Chromadorea</taxon>
        <taxon>Rhabditida</taxon>
        <taxon>Rhabditina</taxon>
        <taxon>Rhabditomorpha</taxon>
        <taxon>Strongyloidea</taxon>
        <taxon>Heligmosomidae</taxon>
        <taxon>Heligmosomoides</taxon>
    </lineage>
</organism>
<feature type="compositionally biased region" description="Low complexity" evidence="1">
    <location>
        <begin position="403"/>
        <end position="441"/>
    </location>
</feature>
<dbReference type="Proteomes" id="UP000050761">
    <property type="component" value="Unassembled WGS sequence"/>
</dbReference>